<protein>
    <submittedName>
        <fullName evidence="1">Uncharacterized protein</fullName>
    </submittedName>
</protein>
<organism evidence="1 2">
    <name type="scientific">Dyadobacter psychrophilus</name>
    <dbReference type="NCBI Taxonomy" id="651661"/>
    <lineage>
        <taxon>Bacteria</taxon>
        <taxon>Pseudomonadati</taxon>
        <taxon>Bacteroidota</taxon>
        <taxon>Cytophagia</taxon>
        <taxon>Cytophagales</taxon>
        <taxon>Spirosomataceae</taxon>
        <taxon>Dyadobacter</taxon>
    </lineage>
</organism>
<reference evidence="2" key="1">
    <citation type="submission" date="2017-02" db="EMBL/GenBank/DDBJ databases">
        <authorList>
            <person name="Varghese N."/>
            <person name="Submissions S."/>
        </authorList>
    </citation>
    <scope>NUCLEOTIDE SEQUENCE [LARGE SCALE GENOMIC DNA]</scope>
    <source>
        <strain evidence="2">DSM 22270</strain>
    </source>
</reference>
<gene>
    <name evidence="1" type="ORF">SAMN05660293_02433</name>
</gene>
<evidence type="ECO:0000313" key="1">
    <source>
        <dbReference type="EMBL" id="SKB83025.1"/>
    </source>
</evidence>
<dbReference type="Proteomes" id="UP000190897">
    <property type="component" value="Unassembled WGS sequence"/>
</dbReference>
<dbReference type="STRING" id="651661.SAMN05660293_02433"/>
<evidence type="ECO:0000313" key="2">
    <source>
        <dbReference type="Proteomes" id="UP000190897"/>
    </source>
</evidence>
<name>A0A1T5EGX7_9BACT</name>
<proteinExistence type="predicted"/>
<dbReference type="EMBL" id="FUZA01000002">
    <property type="protein sequence ID" value="SKB83025.1"/>
    <property type="molecule type" value="Genomic_DNA"/>
</dbReference>
<accession>A0A1T5EGX7</accession>
<dbReference type="AlphaFoldDB" id="A0A1T5EGX7"/>
<keyword evidence="2" id="KW-1185">Reference proteome</keyword>
<sequence length="177" mass="19773">MLDATVFGEFVSAIMMNKLSFFLIMIAAQLLGCKTSESTLSVQNVRNYDPNAANQILFLDFKIIKRDGKTETVELVNAVSGSGKLKNMAAPVHSPYQISVIQRYSISHMEIPMIFEHPLYKSVEVASQDGKLSKQDLHAKEGILSVRIQKDIGLEKIELRSLTPEKGDVKIYTLNLK</sequence>